<keyword evidence="7" id="KW-0130">Cell adhesion</keyword>
<dbReference type="SUPFAM" id="SSF57184">
    <property type="entry name" value="Growth factor receptor domain"/>
    <property type="match status" value="1"/>
</dbReference>
<feature type="domain" description="Laminin G" evidence="16">
    <location>
        <begin position="2031"/>
        <end position="2207"/>
    </location>
</feature>
<evidence type="ECO:0000313" key="19">
    <source>
        <dbReference type="EMBL" id="KAG5837527.1"/>
    </source>
</evidence>
<dbReference type="SMART" id="SM00181">
    <property type="entry name" value="EGF"/>
    <property type="match status" value="5"/>
</dbReference>
<feature type="domain" description="Cadherin" evidence="18">
    <location>
        <begin position="159"/>
        <end position="265"/>
    </location>
</feature>
<organism evidence="19 20">
    <name type="scientific">Anguilla anguilla</name>
    <name type="common">European freshwater eel</name>
    <name type="synonym">Muraena anguilla</name>
    <dbReference type="NCBI Taxonomy" id="7936"/>
    <lineage>
        <taxon>Eukaryota</taxon>
        <taxon>Metazoa</taxon>
        <taxon>Chordata</taxon>
        <taxon>Craniata</taxon>
        <taxon>Vertebrata</taxon>
        <taxon>Euteleostomi</taxon>
        <taxon>Actinopterygii</taxon>
        <taxon>Neopterygii</taxon>
        <taxon>Teleostei</taxon>
        <taxon>Anguilliformes</taxon>
        <taxon>Anguillidae</taxon>
        <taxon>Anguilla</taxon>
    </lineage>
</organism>
<keyword evidence="10 13" id="KW-1015">Disulfide bond</keyword>
<dbReference type="InterPro" id="IPR000152">
    <property type="entry name" value="EGF-type_Asp/Asn_hydroxyl_site"/>
</dbReference>
<dbReference type="GO" id="GO:0009653">
    <property type="term" value="P:anatomical structure morphogenesis"/>
    <property type="evidence" value="ECO:0007669"/>
    <property type="project" value="UniProtKB-ARBA"/>
</dbReference>
<dbReference type="InterPro" id="IPR001881">
    <property type="entry name" value="EGF-like_Ca-bd_dom"/>
</dbReference>
<dbReference type="GO" id="GO:0005509">
    <property type="term" value="F:calcium ion binding"/>
    <property type="evidence" value="ECO:0007669"/>
    <property type="project" value="UniProtKB-UniRule"/>
</dbReference>
<dbReference type="PROSITE" id="PS00232">
    <property type="entry name" value="CADHERIN_1"/>
    <property type="match status" value="8"/>
</dbReference>
<feature type="region of interest" description="Disordered" evidence="14">
    <location>
        <begin position="262"/>
        <end position="310"/>
    </location>
</feature>
<keyword evidence="5" id="KW-0677">Repeat</keyword>
<feature type="region of interest" description="Disordered" evidence="14">
    <location>
        <begin position="2117"/>
        <end position="2152"/>
    </location>
</feature>
<feature type="domain" description="Cadherin" evidence="18">
    <location>
        <begin position="394"/>
        <end position="498"/>
    </location>
</feature>
<evidence type="ECO:0000313" key="20">
    <source>
        <dbReference type="Proteomes" id="UP001044222"/>
    </source>
</evidence>
<dbReference type="Gene3D" id="2.60.40.60">
    <property type="entry name" value="Cadherins"/>
    <property type="match status" value="17"/>
</dbReference>
<feature type="disulfide bond" evidence="13">
    <location>
        <begin position="2020"/>
        <end position="2029"/>
    </location>
</feature>
<feature type="domain" description="Cadherin" evidence="18">
    <location>
        <begin position="293"/>
        <end position="393"/>
    </location>
</feature>
<dbReference type="Pfam" id="PF02210">
    <property type="entry name" value="Laminin_G_2"/>
    <property type="match status" value="1"/>
</dbReference>
<feature type="transmembrane region" description="Helical" evidence="15">
    <location>
        <begin position="2524"/>
        <end position="2547"/>
    </location>
</feature>
<feature type="domain" description="Cadherin" evidence="18">
    <location>
        <begin position="1116"/>
        <end position="1221"/>
    </location>
</feature>
<feature type="domain" description="Cadherin" evidence="18">
    <location>
        <begin position="1011"/>
        <end position="1115"/>
    </location>
</feature>
<feature type="domain" description="EGF-like" evidence="17">
    <location>
        <begin position="1995"/>
        <end position="2030"/>
    </location>
</feature>
<feature type="compositionally biased region" description="Low complexity" evidence="14">
    <location>
        <begin position="262"/>
        <end position="294"/>
    </location>
</feature>
<feature type="disulfide bond" evidence="13">
    <location>
        <begin position="1906"/>
        <end position="1915"/>
    </location>
</feature>
<dbReference type="GO" id="GO:0008013">
    <property type="term" value="F:beta-catenin binding"/>
    <property type="evidence" value="ECO:0007669"/>
    <property type="project" value="TreeGrafter"/>
</dbReference>
<dbReference type="FunFam" id="2.60.40.60:FF:000106">
    <property type="entry name" value="FAT atypical cadherin 4"/>
    <property type="match status" value="1"/>
</dbReference>
<evidence type="ECO:0000256" key="1">
    <source>
        <dbReference type="ARBA" id="ARBA00004167"/>
    </source>
</evidence>
<dbReference type="PANTHER" id="PTHR24027">
    <property type="entry name" value="CADHERIN-23"/>
    <property type="match status" value="1"/>
</dbReference>
<evidence type="ECO:0000256" key="2">
    <source>
        <dbReference type="ARBA" id="ARBA00022536"/>
    </source>
</evidence>
<dbReference type="CDD" id="cd11304">
    <property type="entry name" value="Cadherin_repeat"/>
    <property type="match status" value="12"/>
</dbReference>
<dbReference type="InterPro" id="IPR020894">
    <property type="entry name" value="Cadherin_CS"/>
</dbReference>
<dbReference type="GO" id="GO:0045296">
    <property type="term" value="F:cadherin binding"/>
    <property type="evidence" value="ECO:0007669"/>
    <property type="project" value="TreeGrafter"/>
</dbReference>
<dbReference type="InterPro" id="IPR013320">
    <property type="entry name" value="ConA-like_dom_sf"/>
</dbReference>
<evidence type="ECO:0000256" key="15">
    <source>
        <dbReference type="SAM" id="Phobius"/>
    </source>
</evidence>
<protein>
    <recommendedName>
        <fullName evidence="21">Protocadherin Fat 4</fullName>
    </recommendedName>
</protein>
<evidence type="ECO:0000256" key="9">
    <source>
        <dbReference type="ARBA" id="ARBA00023136"/>
    </source>
</evidence>
<dbReference type="PROSITE" id="PS50026">
    <property type="entry name" value="EGF_3"/>
    <property type="match status" value="5"/>
</dbReference>
<evidence type="ECO:0000256" key="5">
    <source>
        <dbReference type="ARBA" id="ARBA00022737"/>
    </source>
</evidence>
<feature type="region of interest" description="Disordered" evidence="14">
    <location>
        <begin position="2601"/>
        <end position="2710"/>
    </location>
</feature>
<evidence type="ECO:0000256" key="13">
    <source>
        <dbReference type="PROSITE-ProRule" id="PRU00076"/>
    </source>
</evidence>
<dbReference type="GO" id="GO:0007156">
    <property type="term" value="P:homophilic cell adhesion via plasma membrane adhesion molecules"/>
    <property type="evidence" value="ECO:0007669"/>
    <property type="project" value="InterPro"/>
</dbReference>
<reference evidence="19" key="1">
    <citation type="submission" date="2021-01" db="EMBL/GenBank/DDBJ databases">
        <title>A chromosome-scale assembly of European eel, Anguilla anguilla.</title>
        <authorList>
            <person name="Henkel C."/>
            <person name="Jong-Raadsen S.A."/>
            <person name="Dufour S."/>
            <person name="Weltzien F.-A."/>
            <person name="Palstra A.P."/>
            <person name="Pelster B."/>
            <person name="Spaink H.P."/>
            <person name="Van Den Thillart G.E."/>
            <person name="Jansen H."/>
            <person name="Zahm M."/>
            <person name="Klopp C."/>
            <person name="Cedric C."/>
            <person name="Louis A."/>
            <person name="Berthelot C."/>
            <person name="Parey E."/>
            <person name="Roest Crollius H."/>
            <person name="Montfort J."/>
            <person name="Robinson-Rechavi M."/>
            <person name="Bucao C."/>
            <person name="Bouchez O."/>
            <person name="Gislard M."/>
            <person name="Lluch J."/>
            <person name="Milhes M."/>
            <person name="Lampietro C."/>
            <person name="Lopez Roques C."/>
            <person name="Donnadieu C."/>
            <person name="Braasch I."/>
            <person name="Desvignes T."/>
            <person name="Postlethwait J."/>
            <person name="Bobe J."/>
            <person name="Guiguen Y."/>
            <person name="Dirks R."/>
        </authorList>
    </citation>
    <scope>NUCLEOTIDE SEQUENCE</scope>
    <source>
        <strain evidence="19">Tag_6206</strain>
        <tissue evidence="19">Liver</tissue>
    </source>
</reference>
<feature type="disulfide bond" evidence="13">
    <location>
        <begin position="2237"/>
        <end position="2246"/>
    </location>
</feature>
<dbReference type="InterPro" id="IPR002126">
    <property type="entry name" value="Cadherin-like_dom"/>
</dbReference>
<feature type="domain" description="EGF-like" evidence="17">
    <location>
        <begin position="1858"/>
        <end position="1916"/>
    </location>
</feature>
<keyword evidence="2 13" id="KW-0245">EGF-like domain</keyword>
<dbReference type="SMART" id="SM00112">
    <property type="entry name" value="CA"/>
    <property type="match status" value="16"/>
</dbReference>
<feature type="domain" description="Cadherin" evidence="18">
    <location>
        <begin position="1492"/>
        <end position="1597"/>
    </location>
</feature>
<dbReference type="InterPro" id="IPR009030">
    <property type="entry name" value="Growth_fac_rcpt_cys_sf"/>
</dbReference>
<evidence type="ECO:0000259" key="17">
    <source>
        <dbReference type="PROSITE" id="PS50026"/>
    </source>
</evidence>
<dbReference type="GO" id="GO:0016477">
    <property type="term" value="P:cell migration"/>
    <property type="evidence" value="ECO:0007669"/>
    <property type="project" value="TreeGrafter"/>
</dbReference>
<dbReference type="Gene3D" id="2.60.120.200">
    <property type="match status" value="2"/>
</dbReference>
<comment type="subcellular location">
    <subcellularLocation>
        <location evidence="1">Membrane</location>
        <topology evidence="1">Single-pass membrane protein</topology>
    </subcellularLocation>
</comment>
<dbReference type="FunFam" id="2.60.40.60:FF:000080">
    <property type="entry name" value="FAT atypical cadherin 1"/>
    <property type="match status" value="2"/>
</dbReference>
<evidence type="ECO:0000256" key="7">
    <source>
        <dbReference type="ARBA" id="ARBA00022889"/>
    </source>
</evidence>
<comment type="caution">
    <text evidence="19">The sequence shown here is derived from an EMBL/GenBank/DDBJ whole genome shotgun (WGS) entry which is preliminary data.</text>
</comment>
<dbReference type="InterPro" id="IPR039808">
    <property type="entry name" value="Cadherin"/>
</dbReference>
<evidence type="ECO:0000259" key="18">
    <source>
        <dbReference type="PROSITE" id="PS50268"/>
    </source>
</evidence>
<dbReference type="InterPro" id="IPR018097">
    <property type="entry name" value="EGF_Ca-bd_CS"/>
</dbReference>
<feature type="disulfide bond" evidence="13">
    <location>
        <begin position="1945"/>
        <end position="1954"/>
    </location>
</feature>
<dbReference type="EMBL" id="JAFIRN010000013">
    <property type="protein sequence ID" value="KAG5837527.1"/>
    <property type="molecule type" value="Genomic_DNA"/>
</dbReference>
<evidence type="ECO:0000256" key="10">
    <source>
        <dbReference type="ARBA" id="ARBA00023157"/>
    </source>
</evidence>
<dbReference type="SUPFAM" id="SSF49313">
    <property type="entry name" value="Cadherin-like"/>
    <property type="match status" value="16"/>
</dbReference>
<dbReference type="PROSITE" id="PS50268">
    <property type="entry name" value="CADHERIN_2"/>
    <property type="match status" value="15"/>
</dbReference>
<feature type="region of interest" description="Disordered" evidence="14">
    <location>
        <begin position="1"/>
        <end position="46"/>
    </location>
</feature>
<dbReference type="PROSITE" id="PS50025">
    <property type="entry name" value="LAM_G_DOMAIN"/>
    <property type="match status" value="2"/>
</dbReference>
<dbReference type="PROSITE" id="PS01186">
    <property type="entry name" value="EGF_2"/>
    <property type="match status" value="3"/>
</dbReference>
<keyword evidence="8 15" id="KW-1133">Transmembrane helix</keyword>
<dbReference type="Pfam" id="PF00028">
    <property type="entry name" value="Cadherin"/>
    <property type="match status" value="14"/>
</dbReference>
<dbReference type="Proteomes" id="UP001044222">
    <property type="component" value="Chromosome 13"/>
</dbReference>
<dbReference type="PROSITE" id="PS00022">
    <property type="entry name" value="EGF_1"/>
    <property type="match status" value="5"/>
</dbReference>
<dbReference type="PRINTS" id="PR00205">
    <property type="entry name" value="CADHERIN"/>
</dbReference>
<feature type="domain" description="Cadherin" evidence="18">
    <location>
        <begin position="499"/>
        <end position="602"/>
    </location>
</feature>
<feature type="domain" description="EGF-like" evidence="17">
    <location>
        <begin position="1918"/>
        <end position="1955"/>
    </location>
</feature>
<name>A0A9D3LV34_ANGAN</name>
<comment type="caution">
    <text evidence="13">Lacks conserved residue(s) required for the propagation of feature annotation.</text>
</comment>
<dbReference type="SMART" id="SM00282">
    <property type="entry name" value="LamG"/>
    <property type="match status" value="2"/>
</dbReference>
<dbReference type="PROSITE" id="PS00010">
    <property type="entry name" value="ASX_HYDROXYL"/>
    <property type="match status" value="3"/>
</dbReference>
<feature type="domain" description="EGF-like" evidence="17">
    <location>
        <begin position="1957"/>
        <end position="1993"/>
    </location>
</feature>
<feature type="domain" description="Cadherin" evidence="18">
    <location>
        <begin position="603"/>
        <end position="805"/>
    </location>
</feature>
<feature type="disulfide bond" evidence="13">
    <location>
        <begin position="1983"/>
        <end position="1992"/>
    </location>
</feature>
<keyword evidence="3 15" id="KW-0812">Transmembrane</keyword>
<feature type="compositionally biased region" description="Basic and acidic residues" evidence="14">
    <location>
        <begin position="2667"/>
        <end position="2678"/>
    </location>
</feature>
<evidence type="ECO:0008006" key="21">
    <source>
        <dbReference type="Google" id="ProtNLM"/>
    </source>
</evidence>
<keyword evidence="11" id="KW-0325">Glycoprotein</keyword>
<dbReference type="SMART" id="SM00179">
    <property type="entry name" value="EGF_CA"/>
    <property type="match status" value="4"/>
</dbReference>
<feature type="domain" description="Cadherin" evidence="18">
    <location>
        <begin position="1326"/>
        <end position="1385"/>
    </location>
</feature>
<dbReference type="Gene3D" id="2.10.25.10">
    <property type="entry name" value="Laminin"/>
    <property type="match status" value="5"/>
</dbReference>
<proteinExistence type="predicted"/>
<evidence type="ECO:0000256" key="3">
    <source>
        <dbReference type="ARBA" id="ARBA00022692"/>
    </source>
</evidence>
<feature type="domain" description="Cadherin" evidence="18">
    <location>
        <begin position="909"/>
        <end position="1010"/>
    </location>
</feature>
<dbReference type="InterPro" id="IPR015919">
    <property type="entry name" value="Cadherin-like_sf"/>
</dbReference>
<feature type="domain" description="Cadherin" evidence="18">
    <location>
        <begin position="1386"/>
        <end position="1491"/>
    </location>
</feature>
<dbReference type="InterPro" id="IPR000742">
    <property type="entry name" value="EGF"/>
</dbReference>
<keyword evidence="6 12" id="KW-0106">Calcium</keyword>
<dbReference type="CDD" id="cd00054">
    <property type="entry name" value="EGF_CA"/>
    <property type="match status" value="4"/>
</dbReference>
<accession>A0A9D3LV34</accession>
<evidence type="ECO:0000256" key="6">
    <source>
        <dbReference type="ARBA" id="ARBA00022837"/>
    </source>
</evidence>
<dbReference type="PANTHER" id="PTHR24027:SF438">
    <property type="entry name" value="CADHERIN 23"/>
    <property type="match status" value="1"/>
</dbReference>
<keyword evidence="4" id="KW-0732">Signal</keyword>
<feature type="domain" description="Cadherin" evidence="18">
    <location>
        <begin position="806"/>
        <end position="909"/>
    </location>
</feature>
<dbReference type="FunFam" id="2.60.40.60:FF:000020">
    <property type="entry name" value="Dachsous cadherin-related 1b"/>
    <property type="match status" value="3"/>
</dbReference>
<feature type="domain" description="Cadherin" evidence="18">
    <location>
        <begin position="1222"/>
        <end position="1326"/>
    </location>
</feature>
<dbReference type="GO" id="GO:0007163">
    <property type="term" value="P:establishment or maintenance of cell polarity"/>
    <property type="evidence" value="ECO:0007669"/>
    <property type="project" value="UniProtKB-ARBA"/>
</dbReference>
<dbReference type="PROSITE" id="PS01187">
    <property type="entry name" value="EGF_CA"/>
    <property type="match status" value="2"/>
</dbReference>
<dbReference type="FunFam" id="2.60.40.60:FF:000116">
    <property type="entry name" value="Dachsous cadherin-related 2"/>
    <property type="match status" value="1"/>
</dbReference>
<dbReference type="SUPFAM" id="SSF49899">
    <property type="entry name" value="Concanavalin A-like lectins/glucanases"/>
    <property type="match status" value="2"/>
</dbReference>
<gene>
    <name evidence="19" type="ORF">ANANG_G00240250</name>
</gene>
<evidence type="ECO:0000256" key="12">
    <source>
        <dbReference type="PROSITE-ProRule" id="PRU00043"/>
    </source>
</evidence>
<keyword evidence="20" id="KW-1185">Reference proteome</keyword>
<feature type="domain" description="Cadherin" evidence="18">
    <location>
        <begin position="58"/>
        <end position="158"/>
    </location>
</feature>
<evidence type="ECO:0000259" key="16">
    <source>
        <dbReference type="PROSITE" id="PS50025"/>
    </source>
</evidence>
<feature type="disulfide bond" evidence="13">
    <location>
        <begin position="1999"/>
        <end position="2009"/>
    </location>
</feature>
<sequence>MPAAGRSDGYPGDRPGSTVESSEPRTPPLPLKTPGDTQRLGRASIHPRNRQLKRLAFSRSVYSFQVTEDTPPGTTVGRVSVAHADGTGPVVFSVLEDDGDGLFLLSPRSGEFFLSRGLDYERERYYALSVGARRGAGQLAGARVYFSVADVNDNAPVLRPDAYAASVLESSPVGTCLLALNASDADDGVNAELSWAVIAGDEEAKFSVNIDGVVCLQGALDREKVSTYNLTIWVSDLALPVSSRLTSTATVAVRVQDVNDNAPSFTSRASSASRRTPRSTPSSWTSTTTTRPSPGGYGAAVSEDVSRGTSVLQVRARDPDAGPSGRVRYRLSHSHFSVDPVRGVVTVTDGLDREKSPSYVFSVVAADQGDPPRSAAVVVNVTVTDVNDCPPLLTPESITLSLPENAPDLPQVIHQVLAVDEDLGVNSQLTFSIAGGNEEGLFSLSPDGTLRLLRALDRERRPRHTLHVAAVDSGVPPLTGTATVLILVDDLNDNRPAFARDAFSAAVHEDVPVGTVIATVTALDPDDGVNGQVRYALEEGNAPFSIDETSGAVVTTGALDREAVGGYVLTVTGSDLHPTHPLASSATVTVLVQDVNDHWPRFLNSPYVANVPDTVAAGSVVCVVRAVDADAGRNAELTFSLFGHNTSQLSISPSGGEIFTLDVLGGPDDITVGVRVEDGGDDPKDDTTTVTVRFQNASEFPVVTVDARGPLLSENEPLHTLVAVVTGESNRTEVVSYYLASGRFAKAFQLHPETGELTLSSPLDYEASSELLIWVEARDAGLPPFSSYAAIRINVSDVNDNAPVFTQSVYRCETLENSHAGPVCEVSAADADSGIYGEVRYSILSGNVDNAFSIDSDTGVLGTVKILDREKISDYNLTIRATDKENDLNAGTAAVLVVVLDANDNAPRFTQIFFTEIPEDTPVGFTAIQVTATDGDAGANALIVYTIIDPSGSLPFAIDGASGNVVVVRPLDRETRDRYVVRVNANDSAWSISTDVIIEITDVNDNKPAFSRSSYHATVTETKTQEVFVTQVHATDADLGSNGRILYFIEPPSEFFGVNVSTGDILTKQPISLRDSDALSLSFTVLASDCGPVPYYSNATVTVTFVRYNYYPPDFLPFRSLLSIPFNLDVGTRVIRLSAVDQESRSANGSVEYAAGGGNGSSFFEVEASSGWVVLTGSLRQSLNALLTLSVAAKDKGVPPLSSQAAISFLVTGENRFAPRFPEPWVAFSVPEDLPPGSVVGKVQAEDEDDGANGLLHYSFDGGNEDSPFSIGQSTGLVTLIGGLDSEEHGVHFLRVSARDGGWIPRAAKMNVTVNVTDVNDNPPVFSAAEYSADGTLSTLEIFDYELQQNFEVTVKASDSGSRQLFSVVKVHIQIKGVNEFKPTFQKKQYDFSVSERSPNRTRVGKVSAADYDLGPDGDVFYLLVGQSKRAGFVIGERSGEILTTGDLRQHGHSQTVLRILAKNWGSINGSDIDETTVLVNVTDANDPPEFSAALYAAEVSEDVAVGTFVTRVTAKDKDLVPEWSRFVYNITSGNENGSFALDPVTGIVSVSAPLDREQRSVYNLTVVAIDGASPPAAGSASVVVTVSDVNDNPPRLISATGYVRENQPRGTVVCVLNASDADLPANGGPFRNPAHSVLVAVRDAGTPPMSSTATVRVEVLDENDNPSAARQVYVEVKYYGSTFRGGLIGNVQPEDPDQSDLFDCSVRSGPGNMFSFPFGGCDLWSAPYQGETTYNITVEANDLLHPSVNNSVYVSYKGFTNASMDNCVLFYLTSPAFEEFLSFSYLRFVKALDSLFNLQASKTHVFGVKNLGDKILLLAAVKTYNGQFLSGEVASGISTAQERSLEAQSGVEISHITGDPCSVNPCHNGATCAKNVHIGQDIAVLESPALMFVSPKRVEIFNCSCPPGFWGPTCDSDVDECDGGDPCRNGGTCVNHPGGFRCHCGRGFTGQYCHSDVDECRNIQCHNGGTCLNTQGTFHCSCSLGYEGEFCDEFVDPCTSSPCVQGSCKNHLTGYVCDCPFGVGGAHCKEESYGFQELSFMEFPPLDPRNNIISLELATVKQDSLLLYNRGAPQGSEFLALEVVGAGAALVRPRERAGGGGHDQAGGRWVLSQHHRPQDGEVDSCSADEPRGFCSSRGEGPGSERTLDVGSSNMTFGGTRSLDAILLRPARVRTHDFVGCVRNAKVNNIPLDPSRALASYNVLDRCPRRASSLCDSGTCQNGGVCRDHWSHHTCECGDLFTGTSCQTEVAEDHALRLNGQAYIEYVVKESYRRDQRLKDWVSGDGGKAEGTDGGSGVEVKLRTAERDGALLFISGRKGRATLRVTDGRLLFTSNHSTSDRQVTEVATDVPLVDGRWHTLRLFGEGPATVISLDGLPVLNTTESTLDLTIANVHRIVLGGDHPGETTTLQQPGFSGCVRSLRFGGWVLPFSGFSEVVEVRPSPTLAQGGCGSAGACVGHLCSEEDVAFLSCLSRLCPNGGACLVPPGRTAPAPACATSRTACASCAPGGGAAGLPRPQAAGAPVWIAGAVLPATFVVACLALLVFLLRRRAPDVIVTEKQRPRPAERHPQACTETDPPSLQTDELEYYEIDSACGVSCSTLGGPLNEGPPRPTETRAQGGGQQDPQDQARGDRQPSLIQEVSAKPQPLVPENEPPDQQKAAVCSRGVEPRPTFRRDPGMEEGPPVGPRPFTRRVQASGLAEPPQGLPQRR</sequence>
<feature type="domain" description="Laminin G" evidence="16">
    <location>
        <begin position="2253"/>
        <end position="2450"/>
    </location>
</feature>
<dbReference type="CDD" id="cd00110">
    <property type="entry name" value="LamG"/>
    <property type="match status" value="1"/>
</dbReference>
<dbReference type="Pfam" id="PF07645">
    <property type="entry name" value="EGF_CA"/>
    <property type="match status" value="2"/>
</dbReference>
<keyword evidence="9 15" id="KW-0472">Membrane</keyword>
<dbReference type="FunFam" id="2.60.40.60:FF:000024">
    <property type="entry name" value="FAT atypical cadherin 3"/>
    <property type="match status" value="2"/>
</dbReference>
<evidence type="ECO:0000256" key="4">
    <source>
        <dbReference type="ARBA" id="ARBA00022729"/>
    </source>
</evidence>
<dbReference type="GO" id="GO:0016342">
    <property type="term" value="C:catenin complex"/>
    <property type="evidence" value="ECO:0007669"/>
    <property type="project" value="TreeGrafter"/>
</dbReference>
<evidence type="ECO:0000256" key="11">
    <source>
        <dbReference type="ARBA" id="ARBA00023180"/>
    </source>
</evidence>
<feature type="compositionally biased region" description="Basic and acidic residues" evidence="14">
    <location>
        <begin position="2558"/>
        <end position="2569"/>
    </location>
</feature>
<dbReference type="FunFam" id="2.60.40.60:FF:000104">
    <property type="entry name" value="cadherin-23 isoform X1"/>
    <property type="match status" value="1"/>
</dbReference>
<dbReference type="InterPro" id="IPR001791">
    <property type="entry name" value="Laminin_G"/>
</dbReference>
<feature type="region of interest" description="Disordered" evidence="14">
    <location>
        <begin position="2558"/>
        <end position="2580"/>
    </location>
</feature>
<evidence type="ECO:0000256" key="14">
    <source>
        <dbReference type="SAM" id="MobiDB-lite"/>
    </source>
</evidence>
<feature type="domain" description="EGF-like" evidence="17">
    <location>
        <begin position="2211"/>
        <end position="2247"/>
    </location>
</feature>
<feature type="domain" description="Cadherin" evidence="18">
    <location>
        <begin position="1621"/>
        <end position="1669"/>
    </location>
</feature>
<evidence type="ECO:0000256" key="8">
    <source>
        <dbReference type="ARBA" id="ARBA00022989"/>
    </source>
</evidence>
<dbReference type="InterPro" id="IPR049883">
    <property type="entry name" value="NOTCH1_EGF-like"/>
</dbReference>